<dbReference type="OrthoDB" id="6022054at2759"/>
<feature type="region of interest" description="Disordered" evidence="2">
    <location>
        <begin position="394"/>
        <end position="452"/>
    </location>
</feature>
<dbReference type="KEGG" id="ipu:108279310"/>
<feature type="compositionally biased region" description="Low complexity" evidence="2">
    <location>
        <begin position="422"/>
        <end position="438"/>
    </location>
</feature>
<feature type="compositionally biased region" description="Polar residues" evidence="2">
    <location>
        <begin position="612"/>
        <end position="623"/>
    </location>
</feature>
<feature type="region of interest" description="Disordered" evidence="2">
    <location>
        <begin position="1024"/>
        <end position="1078"/>
    </location>
</feature>
<feature type="coiled-coil region" evidence="1">
    <location>
        <begin position="911"/>
        <end position="973"/>
    </location>
</feature>
<dbReference type="PANTHER" id="PTHR15154:SF2">
    <property type="entry name" value="HAMARTIN"/>
    <property type="match status" value="1"/>
</dbReference>
<dbReference type="GeneID" id="108279310"/>
<evidence type="ECO:0000256" key="3">
    <source>
        <dbReference type="SAM" id="Phobius"/>
    </source>
</evidence>
<feature type="transmembrane region" description="Helical" evidence="3">
    <location>
        <begin position="127"/>
        <end position="144"/>
    </location>
</feature>
<name>A0A979FCA4_ICTPU</name>
<gene>
    <name evidence="5" type="primary">tsc1b</name>
</gene>
<keyword evidence="3" id="KW-1133">Transmembrane helix</keyword>
<dbReference type="AlphaFoldDB" id="A0A979FCA4"/>
<feature type="compositionally biased region" description="Polar residues" evidence="2">
    <location>
        <begin position="332"/>
        <end position="347"/>
    </location>
</feature>
<keyword evidence="1" id="KW-0175">Coiled coil</keyword>
<dbReference type="GO" id="GO:0033596">
    <property type="term" value="C:TSC1-TSC2 complex"/>
    <property type="evidence" value="ECO:0007669"/>
    <property type="project" value="TreeGrafter"/>
</dbReference>
<keyword evidence="4" id="KW-1185">Reference proteome</keyword>
<evidence type="ECO:0000256" key="1">
    <source>
        <dbReference type="SAM" id="Coils"/>
    </source>
</evidence>
<keyword evidence="3" id="KW-0472">Membrane</keyword>
<dbReference type="OMA" id="NRMASYS"/>
<proteinExistence type="predicted"/>
<dbReference type="GO" id="GO:0008285">
    <property type="term" value="P:negative regulation of cell population proliferation"/>
    <property type="evidence" value="ECO:0007669"/>
    <property type="project" value="TreeGrafter"/>
</dbReference>
<organism evidence="4 5">
    <name type="scientific">Ictalurus punctatus</name>
    <name type="common">Channel catfish</name>
    <name type="synonym">Silurus punctatus</name>
    <dbReference type="NCBI Taxonomy" id="7998"/>
    <lineage>
        <taxon>Eukaryota</taxon>
        <taxon>Metazoa</taxon>
        <taxon>Chordata</taxon>
        <taxon>Craniata</taxon>
        <taxon>Vertebrata</taxon>
        <taxon>Euteleostomi</taxon>
        <taxon>Actinopterygii</taxon>
        <taxon>Neopterygii</taxon>
        <taxon>Teleostei</taxon>
        <taxon>Ostariophysi</taxon>
        <taxon>Siluriformes</taxon>
        <taxon>Ictaluridae</taxon>
        <taxon>Ictalurus</taxon>
    </lineage>
</organism>
<evidence type="ECO:0000256" key="2">
    <source>
        <dbReference type="SAM" id="MobiDB-lite"/>
    </source>
</evidence>
<dbReference type="PANTHER" id="PTHR15154">
    <property type="entry name" value="HAMARTIN"/>
    <property type="match status" value="1"/>
</dbReference>
<dbReference type="Pfam" id="PF04388">
    <property type="entry name" value="Hamartin"/>
    <property type="match status" value="1"/>
</dbReference>
<feature type="region of interest" description="Disordered" evidence="2">
    <location>
        <begin position="603"/>
        <end position="623"/>
    </location>
</feature>
<feature type="compositionally biased region" description="Polar residues" evidence="2">
    <location>
        <begin position="1046"/>
        <end position="1068"/>
    </location>
</feature>
<accession>A0A979FCA4</accession>
<evidence type="ECO:0000313" key="5">
    <source>
        <dbReference type="RefSeq" id="XP_047017802.1"/>
    </source>
</evidence>
<dbReference type="Proteomes" id="UP000221080">
    <property type="component" value="Chromosome 18"/>
</dbReference>
<dbReference type="GO" id="GO:0051726">
    <property type="term" value="P:regulation of cell cycle"/>
    <property type="evidence" value="ECO:0007669"/>
    <property type="project" value="TreeGrafter"/>
</dbReference>
<evidence type="ECO:0000313" key="4">
    <source>
        <dbReference type="Proteomes" id="UP000221080"/>
    </source>
</evidence>
<dbReference type="GO" id="GO:0032007">
    <property type="term" value="P:negative regulation of TOR signaling"/>
    <property type="evidence" value="ECO:0007669"/>
    <property type="project" value="TreeGrafter"/>
</dbReference>
<feature type="region of interest" description="Disordered" evidence="2">
    <location>
        <begin position="307"/>
        <end position="347"/>
    </location>
</feature>
<sequence length="1195" mass="133455">MAREQLNVADLLHLLETSDLRQLEEIKGLINEHLTTERGSVLLNGLVDYFLETNSSPALHILCSVREPHDKHLFDKMNECMAKAACRLPTLNLLGHVVRKQPSWIHKIARNPLLLSLLKCLKVDTDVVVLITGVLVLVTLLPMIPQAGKQHLYEFFDVFGRLAAWNLRNPGHISEVFLIHLHASVYSLFHRLYGMYPCNFISYLRSHYSMKEHMDTFEEVVKPMMEHVRIHPELVTGTKDHELDPTRWKRFEIHDIVIECAKVSLDPREASCEEGYATLPEHFCANLHMRAPDCTASPYTDLHNSYGSSSSNHFSTPRQSALPPLPLPSLSGTQLAHRSPPSTDQPSSTCEFNFIYGVKDTLWSPSALCGMATPPSSRGMSPNPELSQSAFHLSGRFYSTPGGGKGTPCSSTPATSSPPPSLSDELPSASLTSSTPSLQWKDGRPVDPTKPPLLRQEQIRDLEKSGGDVTNHRDGGAKNMSMTLTELSVYMNEQEPLRLGKEREEAAITEELMKLTEEKCDTSGARGSDSPFFHTTETLTGAQEKPPPAIIHHRDPHHAVSTPDKVDMRAWCKGPVSRTASLEQSWSFQPLFTPIELRHHSPSAEDEALKNTPHSPSPGTAPSSLPYEALFDLALPRATSLFMSRRSSEALERVAMQGMVDEGHGVASASPLEVLDRLVQQGKDSHDRALKRLPLPSKSADWTHFGGSAPLDELQTLRSQLLLLHNQLLYERYKREQHAVRNRRLLRRIINATALEEQNNAMKDQLNLHCVDIASLRESLNMEQQRYRQLWDERETVVTSLHGQVRQLQHDRDDYYTKYQELQSKMQECKKRMGEMEAELQKANNRVCHTGHQLNQLTAKLSTSESTQQQLSFMSRQLLLLGEAHKLCVQELQQAGPDLSKEVQMVQVSSLKEVERLKQNLLLQCQKLDAAQQRVAELETQLSKKEHLIAEQKKFLEDVKGQAKEELKASESRYQAQRRVTQALQMELLQVYSRLEMEAPVATAAASSAADATERCCSTQTSVVASDGPMKTASKECGKSSPHRNGFSSSQAKAGSTAPMSKSLTGSRETPPPMLVEPPPACPVVPSNTPSLTVGSYPSAKSFLGMRARELFRNKSESQCDDYTPRPQLTGLSQGLKTELCVESSVKTTVKTGPASSMAAKEPDVLQRASKRETGWPIQQQLHIMDYNETHQEHS</sequence>
<reference evidence="4" key="1">
    <citation type="journal article" date="2016" name="Nat. Commun.">
        <title>The channel catfish genome sequence provides insights into the evolution of scale formation in teleosts.</title>
        <authorList>
            <person name="Liu Z."/>
            <person name="Liu S."/>
            <person name="Yao J."/>
            <person name="Bao L."/>
            <person name="Zhang J."/>
            <person name="Li Y."/>
            <person name="Jiang C."/>
            <person name="Sun L."/>
            <person name="Wang R."/>
            <person name="Zhang Y."/>
            <person name="Zhou T."/>
            <person name="Zeng Q."/>
            <person name="Fu Q."/>
            <person name="Gao S."/>
            <person name="Li N."/>
            <person name="Koren S."/>
            <person name="Jiang Y."/>
            <person name="Zimin A."/>
            <person name="Xu P."/>
            <person name="Phillippy A.M."/>
            <person name="Geng X."/>
            <person name="Song L."/>
            <person name="Sun F."/>
            <person name="Li C."/>
            <person name="Wang X."/>
            <person name="Chen A."/>
            <person name="Jin Y."/>
            <person name="Yuan Z."/>
            <person name="Yang Y."/>
            <person name="Tan S."/>
            <person name="Peatman E."/>
            <person name="Lu J."/>
            <person name="Qin Z."/>
            <person name="Dunham R."/>
            <person name="Li Z."/>
            <person name="Sonstegard T."/>
            <person name="Feng J."/>
            <person name="Danzmann R.G."/>
            <person name="Schroeder S."/>
            <person name="Scheffler B."/>
            <person name="Duke M.V."/>
            <person name="Ballard L."/>
            <person name="Kucuktas H."/>
            <person name="Kaltenboeck L."/>
            <person name="Liu H."/>
            <person name="Armbruster J."/>
            <person name="Xie Y."/>
            <person name="Kirby M.L."/>
            <person name="Tian Y."/>
            <person name="Flanagan M.E."/>
            <person name="Mu W."/>
            <person name="Waldbieser G.C."/>
        </authorList>
    </citation>
    <scope>NUCLEOTIDE SEQUENCE [LARGE SCALE GENOMIC DNA]</scope>
    <source>
        <strain evidence="4">SDA103</strain>
    </source>
</reference>
<reference evidence="5" key="2">
    <citation type="submission" date="2025-08" db="UniProtKB">
        <authorList>
            <consortium name="RefSeq"/>
        </authorList>
    </citation>
    <scope>IDENTIFICATION</scope>
    <source>
        <tissue evidence="5">Blood</tissue>
    </source>
</reference>
<dbReference type="InterPro" id="IPR007483">
    <property type="entry name" value="Hamartin"/>
</dbReference>
<protein>
    <submittedName>
        <fullName evidence="5">TSC complex subunit 1b</fullName>
    </submittedName>
</protein>
<dbReference type="RefSeq" id="XP_047017802.1">
    <property type="nucleotide sequence ID" value="XM_047161846.2"/>
</dbReference>
<dbReference type="CTD" id="100330617"/>
<keyword evidence="3" id="KW-0812">Transmembrane</keyword>
<feature type="region of interest" description="Disordered" evidence="2">
    <location>
        <begin position="1152"/>
        <end position="1171"/>
    </location>
</feature>
<feature type="compositionally biased region" description="Basic and acidic residues" evidence="2">
    <location>
        <begin position="1161"/>
        <end position="1171"/>
    </location>
</feature>
<feature type="coiled-coil region" evidence="1">
    <location>
        <begin position="805"/>
        <end position="846"/>
    </location>
</feature>